<reference evidence="4" key="2">
    <citation type="submission" date="2025-09" db="UniProtKB">
        <authorList>
            <consortium name="Ensembl"/>
        </authorList>
    </citation>
    <scope>IDENTIFICATION</scope>
</reference>
<dbReference type="Proteomes" id="UP000694565">
    <property type="component" value="Unplaced"/>
</dbReference>
<keyword evidence="5" id="KW-1185">Reference proteome</keyword>
<dbReference type="Pfam" id="PF01400">
    <property type="entry name" value="Astacin"/>
    <property type="match status" value="1"/>
</dbReference>
<dbReference type="InterPro" id="IPR034035">
    <property type="entry name" value="Astacin-like_dom"/>
</dbReference>
<proteinExistence type="predicted"/>
<keyword evidence="1 2" id="KW-0479">Metal-binding</keyword>
<dbReference type="GO" id="GO:0006508">
    <property type="term" value="P:proteolysis"/>
    <property type="evidence" value="ECO:0007669"/>
    <property type="project" value="UniProtKB-KW"/>
</dbReference>
<name>A0A8C2ZE95_CYCLU</name>
<sequence>REGDILILEDRNAVQTLWLEANMPYTISEELANRKVDILAAFKMISDVSCIHFTPHTTEFNYLNIKDGKGCASFVGCRGGAQPLYYGSKCKVGNLCHEIIHALGLHHEHTREDRDQHVTVQWESIKPGKKGNFKVQHGDTQNLPYDVDSIMHYGPYFFSQDRSKTLVPKQAGSNMGQRKRLSDLDVKRLNKLYHCGNFFQQYRDALPLGLVF</sequence>
<dbReference type="PRINTS" id="PR00480">
    <property type="entry name" value="ASTACIN"/>
</dbReference>
<feature type="binding site" evidence="1">
    <location>
        <position position="101"/>
    </location>
    <ligand>
        <name>Zn(2+)</name>
        <dbReference type="ChEBI" id="CHEBI:29105"/>
        <note>catalytic</note>
    </ligand>
</feature>
<evidence type="ECO:0000313" key="5">
    <source>
        <dbReference type="Proteomes" id="UP000694565"/>
    </source>
</evidence>
<comment type="cofactor">
    <cofactor evidence="1 2">
        <name>Zn(2+)</name>
        <dbReference type="ChEBI" id="CHEBI:29105"/>
    </cofactor>
    <text evidence="1 2">Binds 1 zinc ion per subunit.</text>
</comment>
<dbReference type="GO" id="GO:0004222">
    <property type="term" value="F:metalloendopeptidase activity"/>
    <property type="evidence" value="ECO:0007669"/>
    <property type="project" value="UniProtKB-UniRule"/>
</dbReference>
<keyword evidence="1 2" id="KW-0378">Hydrolase</keyword>
<dbReference type="CDD" id="cd04280">
    <property type="entry name" value="ZnMc_astacin_like"/>
    <property type="match status" value="1"/>
</dbReference>
<dbReference type="InterPro" id="IPR001506">
    <property type="entry name" value="Peptidase_M12A"/>
</dbReference>
<keyword evidence="1 2" id="KW-0645">Protease</keyword>
<dbReference type="EC" id="3.4.24.-" evidence="2"/>
<feature type="active site" evidence="1">
    <location>
        <position position="98"/>
    </location>
</feature>
<evidence type="ECO:0000313" key="4">
    <source>
        <dbReference type="Ensembl" id="ENSCLMP00005025799.1"/>
    </source>
</evidence>
<dbReference type="Gene3D" id="3.40.390.10">
    <property type="entry name" value="Collagenase (Catalytic Domain)"/>
    <property type="match status" value="1"/>
</dbReference>
<dbReference type="GO" id="GO:0008270">
    <property type="term" value="F:zinc ion binding"/>
    <property type="evidence" value="ECO:0007669"/>
    <property type="project" value="UniProtKB-UniRule"/>
</dbReference>
<dbReference type="GeneTree" id="ENSGT00940000154856"/>
<dbReference type="PANTHER" id="PTHR10127:SF870">
    <property type="entry name" value="METALLOENDOPEPTIDASE"/>
    <property type="match status" value="1"/>
</dbReference>
<feature type="binding site" evidence="1">
    <location>
        <position position="107"/>
    </location>
    <ligand>
        <name>Zn(2+)</name>
        <dbReference type="ChEBI" id="CHEBI:29105"/>
        <note>catalytic</note>
    </ligand>
</feature>
<dbReference type="SMART" id="SM00235">
    <property type="entry name" value="ZnMc"/>
    <property type="match status" value="1"/>
</dbReference>
<organism evidence="4 5">
    <name type="scientific">Cyclopterus lumpus</name>
    <name type="common">Lumpsucker</name>
    <dbReference type="NCBI Taxonomy" id="8103"/>
    <lineage>
        <taxon>Eukaryota</taxon>
        <taxon>Metazoa</taxon>
        <taxon>Chordata</taxon>
        <taxon>Craniata</taxon>
        <taxon>Vertebrata</taxon>
        <taxon>Euteleostomi</taxon>
        <taxon>Actinopterygii</taxon>
        <taxon>Neopterygii</taxon>
        <taxon>Teleostei</taxon>
        <taxon>Neoteleostei</taxon>
        <taxon>Acanthomorphata</taxon>
        <taxon>Eupercaria</taxon>
        <taxon>Perciformes</taxon>
        <taxon>Cottioidei</taxon>
        <taxon>Cottales</taxon>
        <taxon>Cyclopteridae</taxon>
        <taxon>Cyclopterus</taxon>
    </lineage>
</organism>
<reference evidence="4" key="1">
    <citation type="submission" date="2025-08" db="UniProtKB">
        <authorList>
            <consortium name="Ensembl"/>
        </authorList>
    </citation>
    <scope>IDENTIFICATION</scope>
</reference>
<evidence type="ECO:0000259" key="3">
    <source>
        <dbReference type="PROSITE" id="PS51864"/>
    </source>
</evidence>
<feature type="domain" description="Peptidase M12A" evidence="3">
    <location>
        <begin position="12"/>
        <end position="196"/>
    </location>
</feature>
<dbReference type="Ensembl" id="ENSCLMT00005026950.1">
    <property type="protein sequence ID" value="ENSCLMP00005025799.1"/>
    <property type="gene ID" value="ENSCLMG00005012636.1"/>
</dbReference>
<dbReference type="PANTHER" id="PTHR10127">
    <property type="entry name" value="DISCOIDIN, CUB, EGF, LAMININ , AND ZINC METALLOPROTEASE DOMAIN CONTAINING"/>
    <property type="match status" value="1"/>
</dbReference>
<dbReference type="InterPro" id="IPR024079">
    <property type="entry name" value="MetalloPept_cat_dom_sf"/>
</dbReference>
<keyword evidence="1 2" id="KW-0862">Zinc</keyword>
<protein>
    <recommendedName>
        <fullName evidence="2">Metalloendopeptidase</fullName>
        <ecNumber evidence="2">3.4.24.-</ecNumber>
    </recommendedName>
</protein>
<feature type="binding site" evidence="1">
    <location>
        <position position="97"/>
    </location>
    <ligand>
        <name>Zn(2+)</name>
        <dbReference type="ChEBI" id="CHEBI:29105"/>
        <note>catalytic</note>
    </ligand>
</feature>
<keyword evidence="1 2" id="KW-0482">Metalloprotease</keyword>
<dbReference type="PROSITE" id="PS51864">
    <property type="entry name" value="ASTACIN"/>
    <property type="match status" value="1"/>
</dbReference>
<comment type="caution">
    <text evidence="1">Lacks conserved residue(s) required for the propagation of feature annotation.</text>
</comment>
<evidence type="ECO:0000256" key="2">
    <source>
        <dbReference type="RuleBase" id="RU361183"/>
    </source>
</evidence>
<accession>A0A8C2ZE95</accession>
<evidence type="ECO:0000256" key="1">
    <source>
        <dbReference type="PROSITE-ProRule" id="PRU01211"/>
    </source>
</evidence>
<dbReference type="SUPFAM" id="SSF55486">
    <property type="entry name" value="Metalloproteases ('zincins'), catalytic domain"/>
    <property type="match status" value="1"/>
</dbReference>
<dbReference type="InterPro" id="IPR006026">
    <property type="entry name" value="Peptidase_Metallo"/>
</dbReference>
<dbReference type="AlphaFoldDB" id="A0A8C2ZE95"/>